<evidence type="ECO:0000256" key="1">
    <source>
        <dbReference type="ARBA" id="ARBA00001971"/>
    </source>
</evidence>
<dbReference type="Pfam" id="PF01127">
    <property type="entry name" value="Sdh_cyt"/>
    <property type="match status" value="1"/>
</dbReference>
<name>A0A2J7TC56_METSI</name>
<keyword evidence="7 10" id="KW-1133">Transmembrane helix</keyword>
<evidence type="ECO:0000256" key="5">
    <source>
        <dbReference type="ARBA" id="ARBA00022692"/>
    </source>
</evidence>
<dbReference type="SUPFAM" id="SSF81343">
    <property type="entry name" value="Fumarate reductase respiratory complex transmembrane subunits"/>
    <property type="match status" value="1"/>
</dbReference>
<dbReference type="OrthoDB" id="7364127at2"/>
<dbReference type="InterPro" id="IPR034804">
    <property type="entry name" value="SQR/QFR_C/D"/>
</dbReference>
<reference evidence="11 12" key="1">
    <citation type="submission" date="2017-10" db="EMBL/GenBank/DDBJ databases">
        <title>Genome announcement of Methylocella silvestris TVC from permafrost.</title>
        <authorList>
            <person name="Wang J."/>
            <person name="Geng K."/>
            <person name="Ul-Haque F."/>
            <person name="Crombie A.T."/>
            <person name="Street L.E."/>
            <person name="Wookey P.A."/>
            <person name="Murrell J.C."/>
            <person name="Pratscher J."/>
        </authorList>
    </citation>
    <scope>NUCLEOTIDE SEQUENCE [LARGE SCALE GENOMIC DNA]</scope>
    <source>
        <strain evidence="11 12">TVC</strain>
    </source>
</reference>
<evidence type="ECO:0000256" key="6">
    <source>
        <dbReference type="ARBA" id="ARBA00022723"/>
    </source>
</evidence>
<evidence type="ECO:0000256" key="7">
    <source>
        <dbReference type="ARBA" id="ARBA00022989"/>
    </source>
</evidence>
<keyword evidence="6" id="KW-0479">Metal-binding</keyword>
<feature type="transmembrane region" description="Helical" evidence="10">
    <location>
        <begin position="65"/>
        <end position="85"/>
    </location>
</feature>
<keyword evidence="8" id="KW-0408">Iron</keyword>
<feature type="transmembrane region" description="Helical" evidence="10">
    <location>
        <begin position="21"/>
        <end position="45"/>
    </location>
</feature>
<gene>
    <name evidence="11" type="ORF">CR492_19130</name>
</gene>
<dbReference type="GO" id="GO:0046872">
    <property type="term" value="F:metal ion binding"/>
    <property type="evidence" value="ECO:0007669"/>
    <property type="project" value="UniProtKB-KW"/>
</dbReference>
<evidence type="ECO:0000256" key="3">
    <source>
        <dbReference type="ARBA" id="ARBA00004370"/>
    </source>
</evidence>
<proteinExistence type="predicted"/>
<accession>A0A2J7TC56</accession>
<evidence type="ECO:0000256" key="10">
    <source>
        <dbReference type="SAM" id="Phobius"/>
    </source>
</evidence>
<dbReference type="InterPro" id="IPR000701">
    <property type="entry name" value="SuccDH_FuR_B_TM-su"/>
</dbReference>
<evidence type="ECO:0000256" key="9">
    <source>
        <dbReference type="ARBA" id="ARBA00023136"/>
    </source>
</evidence>
<comment type="function">
    <text evidence="2">Membrane-anchoring subunit of succinate dehydrogenase (SDH).</text>
</comment>
<comment type="caution">
    <text evidence="11">The sequence shown here is derived from an EMBL/GenBank/DDBJ whole genome shotgun (WGS) entry which is preliminary data.</text>
</comment>
<dbReference type="EMBL" id="PDZR01000035">
    <property type="protein sequence ID" value="PNG24346.1"/>
    <property type="molecule type" value="Genomic_DNA"/>
</dbReference>
<evidence type="ECO:0000313" key="12">
    <source>
        <dbReference type="Proteomes" id="UP000236286"/>
    </source>
</evidence>
<dbReference type="Gene3D" id="1.20.1300.10">
    <property type="entry name" value="Fumarate reductase/succinate dehydrogenase, transmembrane subunit"/>
    <property type="match status" value="1"/>
</dbReference>
<comment type="cofactor">
    <cofactor evidence="1">
        <name>heme</name>
        <dbReference type="ChEBI" id="CHEBI:30413"/>
    </cofactor>
</comment>
<dbReference type="RefSeq" id="WP_102845322.1">
    <property type="nucleotide sequence ID" value="NZ_PDZR01000035.1"/>
</dbReference>
<evidence type="ECO:0000256" key="8">
    <source>
        <dbReference type="ARBA" id="ARBA00023004"/>
    </source>
</evidence>
<evidence type="ECO:0000313" key="11">
    <source>
        <dbReference type="EMBL" id="PNG24346.1"/>
    </source>
</evidence>
<keyword evidence="4" id="KW-0349">Heme</keyword>
<keyword evidence="5 10" id="KW-0812">Transmembrane</keyword>
<evidence type="ECO:0000256" key="2">
    <source>
        <dbReference type="ARBA" id="ARBA00004050"/>
    </source>
</evidence>
<organism evidence="11 12">
    <name type="scientific">Methylocella silvestris</name>
    <dbReference type="NCBI Taxonomy" id="199596"/>
    <lineage>
        <taxon>Bacteria</taxon>
        <taxon>Pseudomonadati</taxon>
        <taxon>Pseudomonadota</taxon>
        <taxon>Alphaproteobacteria</taxon>
        <taxon>Hyphomicrobiales</taxon>
        <taxon>Beijerinckiaceae</taxon>
        <taxon>Methylocella</taxon>
    </lineage>
</organism>
<sequence length="119" mass="12458">MSAATGLIRGSRRKPGFLAAMLHRLSGVALALFLPMHFIVLGLALGGAKDLDAFLQLTRAWPVRIAEWGLVTSLALHMALGLRILAIEFLSFRAKTASVVSVCCASAAAVGLLFLLGGA</sequence>
<dbReference type="Proteomes" id="UP000236286">
    <property type="component" value="Unassembled WGS sequence"/>
</dbReference>
<keyword evidence="9 10" id="KW-0472">Membrane</keyword>
<comment type="subcellular location">
    <subcellularLocation>
        <location evidence="3">Membrane</location>
    </subcellularLocation>
</comment>
<evidence type="ECO:0000256" key="4">
    <source>
        <dbReference type="ARBA" id="ARBA00022617"/>
    </source>
</evidence>
<dbReference type="AlphaFoldDB" id="A0A2J7TC56"/>
<feature type="transmembrane region" description="Helical" evidence="10">
    <location>
        <begin position="97"/>
        <end position="116"/>
    </location>
</feature>
<dbReference type="GO" id="GO:0016020">
    <property type="term" value="C:membrane"/>
    <property type="evidence" value="ECO:0007669"/>
    <property type="project" value="UniProtKB-SubCell"/>
</dbReference>
<protein>
    <submittedName>
        <fullName evidence="11">Succinate dehydrogenase</fullName>
    </submittedName>
</protein>